<evidence type="ECO:0000313" key="2">
    <source>
        <dbReference type="EMBL" id="AVM01192.1"/>
    </source>
</evidence>
<organism evidence="2 3">
    <name type="scientific">Gordonia iterans</name>
    <dbReference type="NCBI Taxonomy" id="1004901"/>
    <lineage>
        <taxon>Bacteria</taxon>
        <taxon>Bacillati</taxon>
        <taxon>Actinomycetota</taxon>
        <taxon>Actinomycetes</taxon>
        <taxon>Mycobacteriales</taxon>
        <taxon>Gordoniaceae</taxon>
        <taxon>Gordonia</taxon>
    </lineage>
</organism>
<dbReference type="EMBL" id="CP027433">
    <property type="protein sequence ID" value="AVM01192.1"/>
    <property type="molecule type" value="Genomic_DNA"/>
</dbReference>
<feature type="region of interest" description="Disordered" evidence="1">
    <location>
        <begin position="23"/>
        <end position="47"/>
    </location>
</feature>
<keyword evidence="3" id="KW-1185">Reference proteome</keyword>
<protein>
    <submittedName>
        <fullName evidence="2">Uncharacterized protein</fullName>
    </submittedName>
</protein>
<dbReference type="OrthoDB" id="9866572at2"/>
<dbReference type="AlphaFoldDB" id="A0A2S0KHN1"/>
<proteinExistence type="predicted"/>
<accession>A0A2S0KHN1</accession>
<dbReference type="KEGG" id="git:C6V83_13980"/>
<gene>
    <name evidence="2" type="ORF">C6V83_13980</name>
</gene>
<reference evidence="2 3" key="1">
    <citation type="submission" date="2018-03" db="EMBL/GenBank/DDBJ databases">
        <title>Characteristics and genome of n-alkane degrading marine bacteria Gordonia iterans isolated from crude oil contaminated in Tae-an, South Korea.</title>
        <authorList>
            <person name="Lee S.-S."/>
            <person name="Kim H."/>
        </authorList>
    </citation>
    <scope>NUCLEOTIDE SEQUENCE [LARGE SCALE GENOMIC DNA]</scope>
    <source>
        <strain evidence="2 3">Co17</strain>
    </source>
</reference>
<sequence length="189" mass="21022">MRCDGWLWTPSVIGSLIPPALAGTSPAEIPDDGYDHPDYDPDDYADRSERARVRWTVDAPGAGGQASLVVRERPAGEPLTEDDVDSDAHLYDDGEKSFVRRVPKEQRAVFGTWAYVIDRAAVVGRSWTLSGDRLHYQCRFPTGSESRHPVPEPQLFASAEKALALIENPPAVRVRPSVRVPAPSDYRWR</sequence>
<evidence type="ECO:0000313" key="3">
    <source>
        <dbReference type="Proteomes" id="UP000239814"/>
    </source>
</evidence>
<feature type="compositionally biased region" description="Basic and acidic residues" evidence="1">
    <location>
        <begin position="33"/>
        <end position="47"/>
    </location>
</feature>
<evidence type="ECO:0000256" key="1">
    <source>
        <dbReference type="SAM" id="MobiDB-lite"/>
    </source>
</evidence>
<dbReference type="RefSeq" id="WP_105942903.1">
    <property type="nucleotide sequence ID" value="NZ_CP027433.1"/>
</dbReference>
<dbReference type="Proteomes" id="UP000239814">
    <property type="component" value="Chromosome"/>
</dbReference>
<name>A0A2S0KHN1_9ACTN</name>